<feature type="transmembrane region" description="Helical" evidence="1">
    <location>
        <begin position="12"/>
        <end position="30"/>
    </location>
</feature>
<evidence type="ECO:0000313" key="2">
    <source>
        <dbReference type="EMBL" id="WRQ87174.1"/>
    </source>
</evidence>
<keyword evidence="1" id="KW-1133">Transmembrane helix</keyword>
<feature type="transmembrane region" description="Helical" evidence="1">
    <location>
        <begin position="134"/>
        <end position="154"/>
    </location>
</feature>
<feature type="transmembrane region" description="Helical" evidence="1">
    <location>
        <begin position="213"/>
        <end position="232"/>
    </location>
</feature>
<dbReference type="Proteomes" id="UP000738431">
    <property type="component" value="Chromosome"/>
</dbReference>
<feature type="transmembrane region" description="Helical" evidence="1">
    <location>
        <begin position="306"/>
        <end position="323"/>
    </location>
</feature>
<feature type="transmembrane region" description="Helical" evidence="1">
    <location>
        <begin position="85"/>
        <end position="104"/>
    </location>
</feature>
<feature type="transmembrane region" description="Helical" evidence="1">
    <location>
        <begin position="161"/>
        <end position="178"/>
    </location>
</feature>
<evidence type="ECO:0008006" key="4">
    <source>
        <dbReference type="Google" id="ProtNLM"/>
    </source>
</evidence>
<keyword evidence="3" id="KW-1185">Reference proteome</keyword>
<dbReference type="RefSeq" id="WP_221029412.1">
    <property type="nucleotide sequence ID" value="NZ_CP139781.1"/>
</dbReference>
<feature type="transmembrane region" description="Helical" evidence="1">
    <location>
        <begin position="329"/>
        <end position="352"/>
    </location>
</feature>
<feature type="transmembrane region" description="Helical" evidence="1">
    <location>
        <begin position="111"/>
        <end position="128"/>
    </location>
</feature>
<keyword evidence="1" id="KW-0472">Membrane</keyword>
<name>A0ABZ1C9B8_9BACT</name>
<feature type="transmembrane region" description="Helical" evidence="1">
    <location>
        <begin position="359"/>
        <end position="377"/>
    </location>
</feature>
<feature type="transmembrane region" description="Helical" evidence="1">
    <location>
        <begin position="184"/>
        <end position="201"/>
    </location>
</feature>
<reference evidence="2 3" key="2">
    <citation type="submission" date="2023-12" db="EMBL/GenBank/DDBJ databases">
        <title>Description of an unclassified Opitutus bacterium of Verrucomicrobiota.</title>
        <authorList>
            <person name="Zhang D.-F."/>
        </authorList>
    </citation>
    <scope>NUCLEOTIDE SEQUENCE [LARGE SCALE GENOMIC DNA]</scope>
    <source>
        <strain evidence="2 3">WL0086</strain>
    </source>
</reference>
<keyword evidence="1" id="KW-0812">Transmembrane</keyword>
<sequence>MPTASTSASSKWLLCGASVLAVLTAIAPWLRNHDYLRDFMDYGLVMAAAGRLADGQAAYVDFVTPIQVGFLEINRGVETLFGGTYLGMTYGALLLLLLGGGLLFGLLRRAYGVPAAILGAWIVTALTTAQHTIIWHNVLGVITMALATACMALLTRAENPVRPGRLILLLAACLWIGGVNKISFHLVAVAGCFALALRSILLAPAHWKRSAGLGLLTAIAGGALPLLTELGLTGASFAQWRYNVIELAAGDRAQYLHALADPQFYLRPLHNYYGDLHLPFIGAAIVALFAGLAVAGWPHRRGLDRFALLIAAPACAVAALAALATNQDIAWIALGMAVALALTLGLAFGVRLRPGWQQFTLLALAVVTGCLALESAWRGQRSQFGHEEADRSEYLTIDATDPTFAYLRGLHMPPALVESLQAMPEWLPAPDEAGRRSVFYSTSLEFLERLWPAIPRPGLPLWMHNDTSYQEPQRQLLNQLLSPPSVFDAVYDSVNWSFWPPPAQTAVELFTNTHFVGPVIRHRAPVKRLNWEADAMLAMNTLGINYPPELLTAPEEGSYFAVESGQIFYGSNTGQAQLEFSGISNQLLIRPVIKRLNAPIEQKVSIRFWIEYDIDGVWHPLWEQEVVLEPNQEEMLPEFRVDSRRRRIRLHAHGAQVSANDVLVGWFLPLMLHSVADSTPPPALYRTPSPERATPPSFTAAAIKSPWKPDDVYLRGGGFDEEGYWTMASGDQVWLRSAASLPSLEGVITPTGPADKPLPMVRILWYKGGRVQIVDQFNAIDAPRRFRAWSSGPEGWFGILLDTGWPTRRVRLTIDRVDSP</sequence>
<proteinExistence type="predicted"/>
<dbReference type="EMBL" id="CP139781">
    <property type="protein sequence ID" value="WRQ87174.1"/>
    <property type="molecule type" value="Genomic_DNA"/>
</dbReference>
<evidence type="ECO:0000313" key="3">
    <source>
        <dbReference type="Proteomes" id="UP000738431"/>
    </source>
</evidence>
<evidence type="ECO:0000256" key="1">
    <source>
        <dbReference type="SAM" id="Phobius"/>
    </source>
</evidence>
<gene>
    <name evidence="2" type="ORF">K1X11_020370</name>
</gene>
<reference evidence="2 3" key="1">
    <citation type="submission" date="2021-08" db="EMBL/GenBank/DDBJ databases">
        <authorList>
            <person name="Zhang D."/>
            <person name="Zhang A."/>
            <person name="Wang L."/>
        </authorList>
    </citation>
    <scope>NUCLEOTIDE SEQUENCE [LARGE SCALE GENOMIC DNA]</scope>
    <source>
        <strain evidence="2 3">WL0086</strain>
    </source>
</reference>
<organism evidence="2 3">
    <name type="scientific">Actomonas aquatica</name>
    <dbReference type="NCBI Taxonomy" id="2866162"/>
    <lineage>
        <taxon>Bacteria</taxon>
        <taxon>Pseudomonadati</taxon>
        <taxon>Verrucomicrobiota</taxon>
        <taxon>Opitutia</taxon>
        <taxon>Opitutales</taxon>
        <taxon>Opitutaceae</taxon>
        <taxon>Actomonas</taxon>
    </lineage>
</organism>
<protein>
    <recommendedName>
        <fullName evidence="4">Glycosyltransferase RgtA/B/C/D-like domain-containing protein</fullName>
    </recommendedName>
</protein>
<accession>A0ABZ1C9B8</accession>
<feature type="transmembrane region" description="Helical" evidence="1">
    <location>
        <begin position="276"/>
        <end position="294"/>
    </location>
</feature>